<accession>A0A553K4V9</accession>
<reference evidence="2 3" key="1">
    <citation type="submission" date="2019-07" db="EMBL/GenBank/DDBJ databases">
        <authorList>
            <person name="Zhou L.-Y."/>
        </authorList>
    </citation>
    <scope>NUCLEOTIDE SEQUENCE [LARGE SCALE GENOMIC DNA]</scope>
    <source>
        <strain evidence="2 3">YIM 101269</strain>
    </source>
</reference>
<dbReference type="RefSeq" id="WP_143936826.1">
    <property type="nucleotide sequence ID" value="NZ_VKKG01000001.1"/>
</dbReference>
<dbReference type="Proteomes" id="UP000317638">
    <property type="component" value="Unassembled WGS sequence"/>
</dbReference>
<dbReference type="EMBL" id="VKKG01000001">
    <property type="protein sequence ID" value="TRY19739.1"/>
    <property type="molecule type" value="Genomic_DNA"/>
</dbReference>
<feature type="transmembrane region" description="Helical" evidence="1">
    <location>
        <begin position="166"/>
        <end position="189"/>
    </location>
</feature>
<dbReference type="AlphaFoldDB" id="A0A553K4V9"/>
<feature type="transmembrane region" description="Helical" evidence="1">
    <location>
        <begin position="24"/>
        <end position="42"/>
    </location>
</feature>
<keyword evidence="1" id="KW-1133">Transmembrane helix</keyword>
<proteinExistence type="predicted"/>
<comment type="caution">
    <text evidence="2">The sequence shown here is derived from an EMBL/GenBank/DDBJ whole genome shotgun (WGS) entry which is preliminary data.</text>
</comment>
<feature type="transmembrane region" description="Helical" evidence="1">
    <location>
        <begin position="87"/>
        <end position="106"/>
    </location>
</feature>
<feature type="transmembrane region" description="Helical" evidence="1">
    <location>
        <begin position="508"/>
        <end position="529"/>
    </location>
</feature>
<feature type="transmembrane region" description="Helical" evidence="1">
    <location>
        <begin position="127"/>
        <end position="154"/>
    </location>
</feature>
<feature type="transmembrane region" description="Helical" evidence="1">
    <location>
        <begin position="303"/>
        <end position="322"/>
    </location>
</feature>
<protein>
    <submittedName>
        <fullName evidence="2">Polyketide antibiotic transporter</fullName>
    </submittedName>
</protein>
<keyword evidence="1" id="KW-0472">Membrane</keyword>
<feature type="transmembrane region" description="Helical" evidence="1">
    <location>
        <begin position="393"/>
        <end position="422"/>
    </location>
</feature>
<feature type="transmembrane region" description="Helical" evidence="1">
    <location>
        <begin position="434"/>
        <end position="458"/>
    </location>
</feature>
<feature type="transmembrane region" description="Helical" evidence="1">
    <location>
        <begin position="465"/>
        <end position="485"/>
    </location>
</feature>
<feature type="transmembrane region" description="Helical" evidence="1">
    <location>
        <begin position="244"/>
        <end position="265"/>
    </location>
</feature>
<organism evidence="2 3">
    <name type="scientific">Tessaracoccus rhinocerotis</name>
    <dbReference type="NCBI Taxonomy" id="1689449"/>
    <lineage>
        <taxon>Bacteria</taxon>
        <taxon>Bacillati</taxon>
        <taxon>Actinomycetota</taxon>
        <taxon>Actinomycetes</taxon>
        <taxon>Propionibacteriales</taxon>
        <taxon>Propionibacteriaceae</taxon>
        <taxon>Tessaracoccus</taxon>
    </lineage>
</organism>
<feature type="transmembrane region" description="Helical" evidence="1">
    <location>
        <begin position="349"/>
        <end position="372"/>
    </location>
</feature>
<gene>
    <name evidence="2" type="ORF">FOJ82_02320</name>
</gene>
<evidence type="ECO:0000256" key="1">
    <source>
        <dbReference type="SAM" id="Phobius"/>
    </source>
</evidence>
<keyword evidence="1" id="KW-0812">Transmembrane</keyword>
<name>A0A553K4V9_9ACTN</name>
<evidence type="ECO:0000313" key="2">
    <source>
        <dbReference type="EMBL" id="TRY19739.1"/>
    </source>
</evidence>
<dbReference type="OrthoDB" id="2014935at2"/>
<keyword evidence="3" id="KW-1185">Reference proteome</keyword>
<sequence>MSGSPFTGTAALTRLNLRLDRLRLVIWAVAILLCVWGSVIALDEAFPTQESLDARGALLGNPATIMMTGPAFQMEHYTFGAMLANELGLYLFIAVAIMAILLAVRHTRAEEESGRLELIRSLPVGRFAPATASIITVAVASVLAGAATTLGLLLPGLEAVPVVDAVAFGVAAAATGMVFAGLATLFAQLTENTRGVTGMSMAALAIAFLVRGVGDVINHSGSWLSWLSPFAWAQQTRMFVDLRWWPLLVSLAVTVALFAVAVAFARRRDIGAGLRPTRPGPATAPDRLGSPVGLAARLLRGGVIAWGIGAFFFAVAMGSLSGELDDMLASNPQLEDWIALEGTDLTGEFATIILSYVLVAPLVTSVSGVLRLKSEEEDGRAEQLLVAGNTRTGYLLGWLATVGIQTVLLTVLSGLGVGLGVWAGTGESDRVGEMLLAAVVFLPAILLVAAFAVACYGAAPRATGLAWLLVVWVVLVLFLGELLRLPDWVRNVSPFTHTPLLPGADLEAAPLLVVGGIALALLAIGALGFRRRDIASR</sequence>
<feature type="transmembrane region" description="Helical" evidence="1">
    <location>
        <begin position="201"/>
        <end position="224"/>
    </location>
</feature>
<evidence type="ECO:0000313" key="3">
    <source>
        <dbReference type="Proteomes" id="UP000317638"/>
    </source>
</evidence>